<keyword evidence="2" id="KW-1185">Reference proteome</keyword>
<dbReference type="WBParaSite" id="jg14514">
    <property type="protein sequence ID" value="jg14514"/>
    <property type="gene ID" value="jg14514"/>
</dbReference>
<evidence type="ECO:0000256" key="1">
    <source>
        <dbReference type="SAM" id="Phobius"/>
    </source>
</evidence>
<keyword evidence="1" id="KW-1133">Transmembrane helix</keyword>
<keyword evidence="1" id="KW-0472">Membrane</keyword>
<sequence length="78" mass="8859">MVFISVAMIITVWLASTYFFLLELPLDPAVAANCEASGCLFIKYKTRPQLYFKISISMSNLLCSLYFFYLVKKASSLI</sequence>
<evidence type="ECO:0000313" key="2">
    <source>
        <dbReference type="Proteomes" id="UP000887574"/>
    </source>
</evidence>
<accession>A0A915D0F1</accession>
<name>A0A915D0F1_9BILA</name>
<dbReference type="AlphaFoldDB" id="A0A915D0F1"/>
<keyword evidence="1" id="KW-0812">Transmembrane</keyword>
<evidence type="ECO:0000313" key="3">
    <source>
        <dbReference type="WBParaSite" id="jg14514"/>
    </source>
</evidence>
<organism evidence="2 3">
    <name type="scientific">Ditylenchus dipsaci</name>
    <dbReference type="NCBI Taxonomy" id="166011"/>
    <lineage>
        <taxon>Eukaryota</taxon>
        <taxon>Metazoa</taxon>
        <taxon>Ecdysozoa</taxon>
        <taxon>Nematoda</taxon>
        <taxon>Chromadorea</taxon>
        <taxon>Rhabditida</taxon>
        <taxon>Tylenchina</taxon>
        <taxon>Tylenchomorpha</taxon>
        <taxon>Sphaerularioidea</taxon>
        <taxon>Anguinidae</taxon>
        <taxon>Anguininae</taxon>
        <taxon>Ditylenchus</taxon>
    </lineage>
</organism>
<protein>
    <submittedName>
        <fullName evidence="3">Uncharacterized protein</fullName>
    </submittedName>
</protein>
<proteinExistence type="predicted"/>
<dbReference type="Proteomes" id="UP000887574">
    <property type="component" value="Unplaced"/>
</dbReference>
<reference evidence="3" key="1">
    <citation type="submission" date="2022-11" db="UniProtKB">
        <authorList>
            <consortium name="WormBaseParasite"/>
        </authorList>
    </citation>
    <scope>IDENTIFICATION</scope>
</reference>
<feature type="transmembrane region" description="Helical" evidence="1">
    <location>
        <begin position="50"/>
        <end position="71"/>
    </location>
</feature>